<dbReference type="EMBL" id="JAJTJA010000003">
    <property type="protein sequence ID" value="KAH8702319.1"/>
    <property type="molecule type" value="Genomic_DNA"/>
</dbReference>
<organism evidence="1 2">
    <name type="scientific">Talaromyces proteolyticus</name>
    <dbReference type="NCBI Taxonomy" id="1131652"/>
    <lineage>
        <taxon>Eukaryota</taxon>
        <taxon>Fungi</taxon>
        <taxon>Dikarya</taxon>
        <taxon>Ascomycota</taxon>
        <taxon>Pezizomycotina</taxon>
        <taxon>Eurotiomycetes</taxon>
        <taxon>Eurotiomycetidae</taxon>
        <taxon>Eurotiales</taxon>
        <taxon>Trichocomaceae</taxon>
        <taxon>Talaromyces</taxon>
        <taxon>Talaromyces sect. Bacilispori</taxon>
    </lineage>
</organism>
<sequence>MTNVLLFCTSEEAKQVTRKALNMKEGDRVNICSTFYLVESRTCPKNREDFRQEIQDNNTFESEFIGASAQDCQKWALNNQYRVNFVEHDIITMADSCNATDNTLSIQFYSRLDPPLEFEGFGALPREVKTWHDFRVDYKDARTVYTSLYFGPFGAVYPAYFGRKEEFTDEHGIFDVAKAERALLSHGPDTVQD</sequence>
<protein>
    <submittedName>
        <fullName evidence="1">Uncharacterized protein</fullName>
    </submittedName>
</protein>
<reference evidence="1" key="1">
    <citation type="submission" date="2021-12" db="EMBL/GenBank/DDBJ databases">
        <title>Convergent genome expansion in fungi linked to evolution of root-endophyte symbiosis.</title>
        <authorList>
            <consortium name="DOE Joint Genome Institute"/>
            <person name="Ke Y.-H."/>
            <person name="Bonito G."/>
            <person name="Liao H.-L."/>
            <person name="Looney B."/>
            <person name="Rojas-Flechas A."/>
            <person name="Nash J."/>
            <person name="Hameed K."/>
            <person name="Schadt C."/>
            <person name="Martin F."/>
            <person name="Crous P.W."/>
            <person name="Miettinen O."/>
            <person name="Magnuson J.K."/>
            <person name="Labbe J."/>
            <person name="Jacobson D."/>
            <person name="Doktycz M.J."/>
            <person name="Veneault-Fourrey C."/>
            <person name="Kuo A."/>
            <person name="Mondo S."/>
            <person name="Calhoun S."/>
            <person name="Riley R."/>
            <person name="Ohm R."/>
            <person name="LaButti K."/>
            <person name="Andreopoulos B."/>
            <person name="Pangilinan J."/>
            <person name="Nolan M."/>
            <person name="Tritt A."/>
            <person name="Clum A."/>
            <person name="Lipzen A."/>
            <person name="Daum C."/>
            <person name="Barry K."/>
            <person name="Grigoriev I.V."/>
            <person name="Vilgalys R."/>
        </authorList>
    </citation>
    <scope>NUCLEOTIDE SEQUENCE</scope>
    <source>
        <strain evidence="1">PMI_201</strain>
    </source>
</reference>
<dbReference type="Proteomes" id="UP001201262">
    <property type="component" value="Unassembled WGS sequence"/>
</dbReference>
<dbReference type="AlphaFoldDB" id="A0AAD4Q1I7"/>
<name>A0AAD4Q1I7_9EURO</name>
<keyword evidence="2" id="KW-1185">Reference proteome</keyword>
<evidence type="ECO:0000313" key="1">
    <source>
        <dbReference type="EMBL" id="KAH8702319.1"/>
    </source>
</evidence>
<accession>A0AAD4Q1I7</accession>
<evidence type="ECO:0000313" key="2">
    <source>
        <dbReference type="Proteomes" id="UP001201262"/>
    </source>
</evidence>
<proteinExistence type="predicted"/>
<dbReference type="RefSeq" id="XP_046075695.1">
    <property type="nucleotide sequence ID" value="XM_046213772.1"/>
</dbReference>
<gene>
    <name evidence="1" type="ORF">BGW36DRAFT_356445</name>
</gene>
<comment type="caution">
    <text evidence="1">The sequence shown here is derived from an EMBL/GenBank/DDBJ whole genome shotgun (WGS) entry which is preliminary data.</text>
</comment>
<dbReference type="GeneID" id="70244059"/>